<dbReference type="PROSITE" id="PS50943">
    <property type="entry name" value="HTH_CROC1"/>
    <property type="match status" value="1"/>
</dbReference>
<dbReference type="Proteomes" id="UP000272888">
    <property type="component" value="Unassembled WGS sequence"/>
</dbReference>
<dbReference type="EMBL" id="RAWB01000057">
    <property type="protein sequence ID" value="RKH63915.1"/>
    <property type="molecule type" value="Genomic_DNA"/>
</dbReference>
<protein>
    <submittedName>
        <fullName evidence="2">XRE family transcriptional regulator</fullName>
    </submittedName>
</protein>
<dbReference type="GO" id="GO:0003677">
    <property type="term" value="F:DNA binding"/>
    <property type="evidence" value="ECO:0007669"/>
    <property type="project" value="InterPro"/>
</dbReference>
<organism evidence="2 3">
    <name type="scientific">Corallococcus llansteffanensis</name>
    <dbReference type="NCBI Taxonomy" id="2316731"/>
    <lineage>
        <taxon>Bacteria</taxon>
        <taxon>Pseudomonadati</taxon>
        <taxon>Myxococcota</taxon>
        <taxon>Myxococcia</taxon>
        <taxon>Myxococcales</taxon>
        <taxon>Cystobacterineae</taxon>
        <taxon>Myxococcaceae</taxon>
        <taxon>Corallococcus</taxon>
    </lineage>
</organism>
<evidence type="ECO:0000313" key="2">
    <source>
        <dbReference type="EMBL" id="RKH63915.1"/>
    </source>
</evidence>
<comment type="caution">
    <text evidence="2">The sequence shown here is derived from an EMBL/GenBank/DDBJ whole genome shotgun (WGS) entry which is preliminary data.</text>
</comment>
<evidence type="ECO:0000259" key="1">
    <source>
        <dbReference type="PROSITE" id="PS50943"/>
    </source>
</evidence>
<dbReference type="InterPro" id="IPR041413">
    <property type="entry name" value="MLTR_LBD"/>
</dbReference>
<dbReference type="Pfam" id="PF01381">
    <property type="entry name" value="HTH_3"/>
    <property type="match status" value="1"/>
</dbReference>
<dbReference type="Gene3D" id="1.10.260.40">
    <property type="entry name" value="lambda repressor-like DNA-binding domains"/>
    <property type="match status" value="1"/>
</dbReference>
<reference evidence="3" key="1">
    <citation type="submission" date="2018-09" db="EMBL/GenBank/DDBJ databases">
        <authorList>
            <person name="Livingstone P.G."/>
            <person name="Whitworth D.E."/>
        </authorList>
    </citation>
    <scope>NUCLEOTIDE SEQUENCE [LARGE SCALE GENOMIC DNA]</scope>
    <source>
        <strain evidence="3">CA051B</strain>
    </source>
</reference>
<keyword evidence="3" id="KW-1185">Reference proteome</keyword>
<sequence>MNDTLFPALLRYWRGRRGLSQLALALEADVSARHLSFLESGRARPSEEMVLRLFSVLAAPLREQNQALAAAGFAPRFAEPGLDAMAPEVDQALNQMMAQHEPFPLTVLSLDGTVVRSNRAAQTLFGAFIAKPEALRQPLDMYSLLFDEQLMRPFVVDWESLARSMVARLHRERLQRGDAKLGPVLERVLSFPDVPRAWRQPDFSTEAHPTLRVRLERGELRVGFLVTVTVFSAPQQVTLDELRIESCFPLDEATREACERFARAPGTRKRPPLVGSRGV</sequence>
<dbReference type="Gene3D" id="3.30.450.180">
    <property type="match status" value="1"/>
</dbReference>
<dbReference type="SUPFAM" id="SSF47413">
    <property type="entry name" value="lambda repressor-like DNA-binding domains"/>
    <property type="match status" value="1"/>
</dbReference>
<dbReference type="RefSeq" id="WP_120642833.1">
    <property type="nucleotide sequence ID" value="NZ_RAWB01000057.1"/>
</dbReference>
<dbReference type="AlphaFoldDB" id="A0A3A8QCD0"/>
<dbReference type="InterPro" id="IPR001387">
    <property type="entry name" value="Cro/C1-type_HTH"/>
</dbReference>
<accession>A0A3A8QCD0</accession>
<dbReference type="InterPro" id="IPR010982">
    <property type="entry name" value="Lambda_DNA-bd_dom_sf"/>
</dbReference>
<dbReference type="Pfam" id="PF17765">
    <property type="entry name" value="MLTR_LBD"/>
    <property type="match status" value="1"/>
</dbReference>
<feature type="domain" description="HTH cro/C1-type" evidence="1">
    <location>
        <begin position="10"/>
        <end position="64"/>
    </location>
</feature>
<dbReference type="PANTHER" id="PTHR35010:SF4">
    <property type="entry name" value="BLL5781 PROTEIN"/>
    <property type="match status" value="1"/>
</dbReference>
<dbReference type="SMART" id="SM00530">
    <property type="entry name" value="HTH_XRE"/>
    <property type="match status" value="1"/>
</dbReference>
<proteinExistence type="predicted"/>
<dbReference type="PANTHER" id="PTHR35010">
    <property type="entry name" value="BLL4672 PROTEIN-RELATED"/>
    <property type="match status" value="1"/>
</dbReference>
<evidence type="ECO:0000313" key="3">
    <source>
        <dbReference type="Proteomes" id="UP000272888"/>
    </source>
</evidence>
<gene>
    <name evidence="2" type="ORF">D7V93_08105</name>
</gene>
<dbReference type="CDD" id="cd00093">
    <property type="entry name" value="HTH_XRE"/>
    <property type="match status" value="1"/>
</dbReference>
<name>A0A3A8QCD0_9BACT</name>